<organism evidence="1 2">
    <name type="scientific">Enterovibrio nigricans DSM 22720</name>
    <dbReference type="NCBI Taxonomy" id="1121868"/>
    <lineage>
        <taxon>Bacteria</taxon>
        <taxon>Pseudomonadati</taxon>
        <taxon>Pseudomonadota</taxon>
        <taxon>Gammaproteobacteria</taxon>
        <taxon>Vibrionales</taxon>
        <taxon>Vibrionaceae</taxon>
        <taxon>Enterovibrio</taxon>
    </lineage>
</organism>
<dbReference type="GO" id="GO:0008047">
    <property type="term" value="F:enzyme activator activity"/>
    <property type="evidence" value="ECO:0007669"/>
    <property type="project" value="InterPro"/>
</dbReference>
<protein>
    <submittedName>
        <fullName evidence="1">Hydrogenase maturation protease</fullName>
    </submittedName>
</protein>
<dbReference type="Gene3D" id="3.40.50.1450">
    <property type="entry name" value="HybD-like"/>
    <property type="match status" value="1"/>
</dbReference>
<dbReference type="SUPFAM" id="SSF53163">
    <property type="entry name" value="HybD-like"/>
    <property type="match status" value="1"/>
</dbReference>
<dbReference type="RefSeq" id="WP_078753105.1">
    <property type="nucleotide sequence ID" value="NZ_FUXU01000037.1"/>
</dbReference>
<sequence length="189" mass="21404">MKNSDKPLQLHDFDLIYGIGNVGREDDGLGWAFIDAIEANAISETQYHGETTLIRHYQLFFEDVDLIRRHKRVLFVDATKSVTTSQYKMERVLPKLDDSFTSHAISVQSIVAMCHQCYQVFPDVWLLTIRGTSWELSLGLTDEANKNLCQALEMVNALGVFDTTKGLIESANTVNTHAKSHRESIRITT</sequence>
<dbReference type="PANTHER" id="PTHR30302">
    <property type="entry name" value="HYDROGENASE 1 MATURATION PROTEASE"/>
    <property type="match status" value="1"/>
</dbReference>
<dbReference type="EMBL" id="FUXU01000037">
    <property type="protein sequence ID" value="SKA57838.1"/>
    <property type="molecule type" value="Genomic_DNA"/>
</dbReference>
<dbReference type="InterPro" id="IPR023430">
    <property type="entry name" value="Pept_HybD-like_dom_sf"/>
</dbReference>
<dbReference type="OrthoDB" id="9808862at2"/>
<dbReference type="AlphaFoldDB" id="A0A1T4UYZ1"/>
<name>A0A1T4UYZ1_9GAMM</name>
<gene>
    <name evidence="1" type="ORF">SAMN02745132_02826</name>
</gene>
<keyword evidence="1" id="KW-0645">Protease</keyword>
<keyword evidence="1" id="KW-0378">Hydrolase</keyword>
<dbReference type="NCBIfam" id="TIGR00072">
    <property type="entry name" value="hydrog_prot"/>
    <property type="match status" value="1"/>
</dbReference>
<keyword evidence="2" id="KW-1185">Reference proteome</keyword>
<accession>A0A1T4UYZ1</accession>
<dbReference type="Proteomes" id="UP000190162">
    <property type="component" value="Unassembled WGS sequence"/>
</dbReference>
<evidence type="ECO:0000313" key="1">
    <source>
        <dbReference type="EMBL" id="SKA57838.1"/>
    </source>
</evidence>
<dbReference type="GO" id="GO:0004175">
    <property type="term" value="F:endopeptidase activity"/>
    <property type="evidence" value="ECO:0007669"/>
    <property type="project" value="TreeGrafter"/>
</dbReference>
<proteinExistence type="predicted"/>
<dbReference type="GO" id="GO:0016485">
    <property type="term" value="P:protein processing"/>
    <property type="evidence" value="ECO:0007669"/>
    <property type="project" value="TreeGrafter"/>
</dbReference>
<reference evidence="2" key="1">
    <citation type="submission" date="2017-02" db="EMBL/GenBank/DDBJ databases">
        <authorList>
            <person name="Varghese N."/>
            <person name="Submissions S."/>
        </authorList>
    </citation>
    <scope>NUCLEOTIDE SEQUENCE [LARGE SCALE GENOMIC DNA]</scope>
    <source>
        <strain evidence="2">DSM 22720</strain>
    </source>
</reference>
<evidence type="ECO:0000313" key="2">
    <source>
        <dbReference type="Proteomes" id="UP000190162"/>
    </source>
</evidence>
<dbReference type="InterPro" id="IPR000671">
    <property type="entry name" value="Peptidase_A31"/>
</dbReference>
<dbReference type="PANTHER" id="PTHR30302:SF5">
    <property type="entry name" value="SLR1876 PROTEIN"/>
    <property type="match status" value="1"/>
</dbReference>